<evidence type="ECO:0000313" key="2">
    <source>
        <dbReference type="EMBL" id="KAK0747114.1"/>
    </source>
</evidence>
<reference evidence="2" key="1">
    <citation type="submission" date="2023-06" db="EMBL/GenBank/DDBJ databases">
        <title>Genome-scale phylogeny and comparative genomics of the fungal order Sordariales.</title>
        <authorList>
            <consortium name="Lawrence Berkeley National Laboratory"/>
            <person name="Hensen N."/>
            <person name="Bonometti L."/>
            <person name="Westerberg I."/>
            <person name="Brannstrom I.O."/>
            <person name="Guillou S."/>
            <person name="Cros-Aarteil S."/>
            <person name="Calhoun S."/>
            <person name="Haridas S."/>
            <person name="Kuo A."/>
            <person name="Mondo S."/>
            <person name="Pangilinan J."/>
            <person name="Riley R."/>
            <person name="LaButti K."/>
            <person name="Andreopoulos B."/>
            <person name="Lipzen A."/>
            <person name="Chen C."/>
            <person name="Yanf M."/>
            <person name="Daum C."/>
            <person name="Ng V."/>
            <person name="Clum A."/>
            <person name="Steindorff A."/>
            <person name="Ohm R."/>
            <person name="Martin F."/>
            <person name="Silar P."/>
            <person name="Natvig D."/>
            <person name="Lalanne C."/>
            <person name="Gautier V."/>
            <person name="Ament-velasquez S.L."/>
            <person name="Kruys A."/>
            <person name="Hutchinson M.I."/>
            <person name="Powell A.J."/>
            <person name="Barry K."/>
            <person name="Miller A.N."/>
            <person name="Grigoriev I.V."/>
            <person name="Debuchy R."/>
            <person name="Gladieux P."/>
            <person name="Thoren M.H."/>
            <person name="Johannesson H."/>
        </authorList>
    </citation>
    <scope>NUCLEOTIDE SEQUENCE</scope>
    <source>
        <strain evidence="2">SMH3187-1</strain>
    </source>
</reference>
<gene>
    <name evidence="2" type="ORF">B0T18DRAFT_413129</name>
</gene>
<dbReference type="Proteomes" id="UP001172155">
    <property type="component" value="Unassembled WGS sequence"/>
</dbReference>
<evidence type="ECO:0000256" key="1">
    <source>
        <dbReference type="SAM" id="SignalP"/>
    </source>
</evidence>
<sequence>MQLSSSLAALAAIAGLANAGTITPRALVTSFTLSTGDGCAVNPSFIDVPFGQACGTCTRVPTYDIPGNTSGNPSVPAKSVSVTFKNARCRVRFYQDHNCADPGIESGTAGCWNPEGLVRAYKVDCPAYPETENPKPCSVGAPST</sequence>
<accession>A0AA40EXD3</accession>
<feature type="chain" id="PRO_5041279879" evidence="1">
    <location>
        <begin position="20"/>
        <end position="144"/>
    </location>
</feature>
<evidence type="ECO:0000313" key="3">
    <source>
        <dbReference type="Proteomes" id="UP001172155"/>
    </source>
</evidence>
<feature type="signal peptide" evidence="1">
    <location>
        <begin position="1"/>
        <end position="19"/>
    </location>
</feature>
<organism evidence="2 3">
    <name type="scientific">Schizothecium vesticola</name>
    <dbReference type="NCBI Taxonomy" id="314040"/>
    <lineage>
        <taxon>Eukaryota</taxon>
        <taxon>Fungi</taxon>
        <taxon>Dikarya</taxon>
        <taxon>Ascomycota</taxon>
        <taxon>Pezizomycotina</taxon>
        <taxon>Sordariomycetes</taxon>
        <taxon>Sordariomycetidae</taxon>
        <taxon>Sordariales</taxon>
        <taxon>Schizotheciaceae</taxon>
        <taxon>Schizothecium</taxon>
    </lineage>
</organism>
<protein>
    <submittedName>
        <fullName evidence="2">Uncharacterized protein</fullName>
    </submittedName>
</protein>
<keyword evidence="3" id="KW-1185">Reference proteome</keyword>
<dbReference type="EMBL" id="JAUKUD010000004">
    <property type="protein sequence ID" value="KAK0747114.1"/>
    <property type="molecule type" value="Genomic_DNA"/>
</dbReference>
<comment type="caution">
    <text evidence="2">The sequence shown here is derived from an EMBL/GenBank/DDBJ whole genome shotgun (WGS) entry which is preliminary data.</text>
</comment>
<proteinExistence type="predicted"/>
<name>A0AA40EXD3_9PEZI</name>
<keyword evidence="1" id="KW-0732">Signal</keyword>
<dbReference type="AlphaFoldDB" id="A0AA40EXD3"/>